<dbReference type="Proteomes" id="UP000605986">
    <property type="component" value="Unassembled WGS sequence"/>
</dbReference>
<evidence type="ECO:0000313" key="2">
    <source>
        <dbReference type="EMBL" id="KAF4457079.1"/>
    </source>
</evidence>
<evidence type="ECO:0000256" key="1">
    <source>
        <dbReference type="SAM" id="SignalP"/>
    </source>
</evidence>
<reference evidence="2" key="1">
    <citation type="submission" date="2020-01" db="EMBL/GenBank/DDBJ databases">
        <title>Identification and distribution of gene clusters putatively required for synthesis of sphingolipid metabolism inhibitors in phylogenetically diverse species of the filamentous fungus Fusarium.</title>
        <authorList>
            <person name="Kim H.-S."/>
            <person name="Busman M."/>
            <person name="Brown D.W."/>
            <person name="Divon H."/>
            <person name="Uhlig S."/>
            <person name="Proctor R.H."/>
        </authorList>
    </citation>
    <scope>NUCLEOTIDE SEQUENCE</scope>
    <source>
        <strain evidence="2">NRRL 53441</strain>
    </source>
</reference>
<comment type="caution">
    <text evidence="2">The sequence shown here is derived from an EMBL/GenBank/DDBJ whole genome shotgun (WGS) entry which is preliminary data.</text>
</comment>
<dbReference type="OrthoDB" id="5083639at2759"/>
<sequence>MLFNKALLGVMLAIGSVNAIPNPDAQPNEVDLEDRSILHHCGKHASWDHAKSACKCHDSGKIYHKKHHKCSCPKGEKWHHIAKKCEKK</sequence>
<accession>A0A8H4NZL6</accession>
<feature type="chain" id="PRO_5034323421" evidence="1">
    <location>
        <begin position="20"/>
        <end position="88"/>
    </location>
</feature>
<feature type="signal peptide" evidence="1">
    <location>
        <begin position="1"/>
        <end position="19"/>
    </location>
</feature>
<name>A0A8H4NZL6_9HYPO</name>
<gene>
    <name evidence="2" type="ORF">F53441_867</name>
</gene>
<keyword evidence="3" id="KW-1185">Reference proteome</keyword>
<dbReference type="AlphaFoldDB" id="A0A8H4NZL6"/>
<organism evidence="2 3">
    <name type="scientific">Fusarium austroafricanum</name>
    <dbReference type="NCBI Taxonomy" id="2364996"/>
    <lineage>
        <taxon>Eukaryota</taxon>
        <taxon>Fungi</taxon>
        <taxon>Dikarya</taxon>
        <taxon>Ascomycota</taxon>
        <taxon>Pezizomycotina</taxon>
        <taxon>Sordariomycetes</taxon>
        <taxon>Hypocreomycetidae</taxon>
        <taxon>Hypocreales</taxon>
        <taxon>Nectriaceae</taxon>
        <taxon>Fusarium</taxon>
        <taxon>Fusarium concolor species complex</taxon>
    </lineage>
</organism>
<dbReference type="EMBL" id="JAADJG010000034">
    <property type="protein sequence ID" value="KAF4457079.1"/>
    <property type="molecule type" value="Genomic_DNA"/>
</dbReference>
<evidence type="ECO:0000313" key="3">
    <source>
        <dbReference type="Proteomes" id="UP000605986"/>
    </source>
</evidence>
<keyword evidence="1" id="KW-0732">Signal</keyword>
<proteinExistence type="predicted"/>
<protein>
    <submittedName>
        <fullName evidence="2">Antifungal defensin</fullName>
    </submittedName>
</protein>